<dbReference type="Proteomes" id="UP001595530">
    <property type="component" value="Unassembled WGS sequence"/>
</dbReference>
<gene>
    <name evidence="2" type="ORF">ACFOFO_05170</name>
</gene>
<evidence type="ECO:0000256" key="1">
    <source>
        <dbReference type="HAMAP-Rule" id="MF_00697"/>
    </source>
</evidence>
<dbReference type="NCBIfam" id="NF003818">
    <property type="entry name" value="PRK05409.1"/>
    <property type="match status" value="1"/>
</dbReference>
<dbReference type="InterPro" id="IPR036237">
    <property type="entry name" value="Xyl_isomerase-like_sf"/>
</dbReference>
<dbReference type="PANTHER" id="PTHR42194:SF1">
    <property type="entry name" value="UPF0276 PROTEIN HI_1600"/>
    <property type="match status" value="1"/>
</dbReference>
<evidence type="ECO:0000313" key="3">
    <source>
        <dbReference type="Proteomes" id="UP001595530"/>
    </source>
</evidence>
<comment type="caution">
    <text evidence="2">The sequence shown here is derived from an EMBL/GenBank/DDBJ whole genome shotgun (WGS) entry which is preliminary data.</text>
</comment>
<organism evidence="2 3">
    <name type="scientific">Undibacterium arcticum</name>
    <dbReference type="NCBI Taxonomy" id="1762892"/>
    <lineage>
        <taxon>Bacteria</taxon>
        <taxon>Pseudomonadati</taxon>
        <taxon>Pseudomonadota</taxon>
        <taxon>Betaproteobacteria</taxon>
        <taxon>Burkholderiales</taxon>
        <taxon>Oxalobacteraceae</taxon>
        <taxon>Undibacterium</taxon>
    </lineage>
</organism>
<dbReference type="InterPro" id="IPR007801">
    <property type="entry name" value="MbnB/TglH/ChrH"/>
</dbReference>
<accession>A0ABV7F1C9</accession>
<sequence>MSVVNPENITTGPAATGAAIPASVGIGLRTPHLREILEQRPRIAWLEAHSENFFCPGGRPLRLLEQIRADYPVSLHGVGLSLGAIETSFFEGHLGRLKRLIEHIEPGLVSEHLSWGAIQGRHLNDLLPLPYTEEALDHVCTRIDAAQTFLGRRLLIENISSYLRYRHETIPEWEFVAAVARRTGCALLFDVNNTYVNSQNHGFDPQVYLAAMPAEAIGEIHLAGFDEGQGCLIDTHGKPVAEPVWALYRAALERFGARPTLIEWDTDIPPLAVLLDERNRAQAILEEHDLAHAA</sequence>
<dbReference type="SUPFAM" id="SSF51658">
    <property type="entry name" value="Xylose isomerase-like"/>
    <property type="match status" value="1"/>
</dbReference>
<reference evidence="3" key="1">
    <citation type="journal article" date="2019" name="Int. J. Syst. Evol. Microbiol.">
        <title>The Global Catalogue of Microorganisms (GCM) 10K type strain sequencing project: providing services to taxonomists for standard genome sequencing and annotation.</title>
        <authorList>
            <consortium name="The Broad Institute Genomics Platform"/>
            <consortium name="The Broad Institute Genome Sequencing Center for Infectious Disease"/>
            <person name="Wu L."/>
            <person name="Ma J."/>
        </authorList>
    </citation>
    <scope>NUCLEOTIDE SEQUENCE [LARGE SCALE GENOMIC DNA]</scope>
    <source>
        <strain evidence="3">KCTC 42986</strain>
    </source>
</reference>
<comment type="similarity">
    <text evidence="1">Belongs to the UPF0276 family.</text>
</comment>
<dbReference type="RefSeq" id="WP_390324469.1">
    <property type="nucleotide sequence ID" value="NZ_JBHRTP010000011.1"/>
</dbReference>
<evidence type="ECO:0000313" key="2">
    <source>
        <dbReference type="EMBL" id="MFC3107355.1"/>
    </source>
</evidence>
<dbReference type="HAMAP" id="MF_00697">
    <property type="entry name" value="UPF0276"/>
    <property type="match status" value="1"/>
</dbReference>
<dbReference type="Gene3D" id="3.20.20.150">
    <property type="entry name" value="Divalent-metal-dependent TIM barrel enzymes"/>
    <property type="match status" value="1"/>
</dbReference>
<name>A0ABV7F1C9_9BURK</name>
<dbReference type="Pfam" id="PF05114">
    <property type="entry name" value="MbnB_TglH_ChrH"/>
    <property type="match status" value="1"/>
</dbReference>
<dbReference type="EMBL" id="JBHRTP010000011">
    <property type="protein sequence ID" value="MFC3107355.1"/>
    <property type="molecule type" value="Genomic_DNA"/>
</dbReference>
<keyword evidence="3" id="KW-1185">Reference proteome</keyword>
<protein>
    <recommendedName>
        <fullName evidence="1">UPF0276 protein ACFOFO_05170</fullName>
    </recommendedName>
</protein>
<proteinExistence type="inferred from homology"/>
<dbReference type="PANTHER" id="PTHR42194">
    <property type="entry name" value="UPF0276 PROTEIN HI_1600"/>
    <property type="match status" value="1"/>
</dbReference>